<proteinExistence type="inferred from homology"/>
<keyword evidence="9" id="KW-1009">Hearing</keyword>
<dbReference type="InterPro" id="IPR027417">
    <property type="entry name" value="P-loop_NTPase"/>
</dbReference>
<dbReference type="Proteomes" id="UP000327468">
    <property type="component" value="Chromosome 30"/>
</dbReference>
<keyword evidence="8" id="KW-0597">Phosphoprotein</keyword>
<dbReference type="CDD" id="cd22294">
    <property type="entry name" value="MYO6_MIU_linker"/>
    <property type="match status" value="1"/>
</dbReference>
<dbReference type="SMART" id="SM00242">
    <property type="entry name" value="MYSc"/>
    <property type="match status" value="1"/>
</dbReference>
<keyword evidence="10 17" id="KW-0547">Nucleotide-binding</keyword>
<evidence type="ECO:0000256" key="17">
    <source>
        <dbReference type="PROSITE-ProRule" id="PRU00782"/>
    </source>
</evidence>
<comment type="subcellular location">
    <subcellularLocation>
        <location evidence="1">Cell projection</location>
        <location evidence="1">Microvillus</location>
    </subcellularLocation>
    <subcellularLocation>
        <location evidence="4">Cell projection</location>
        <location evidence="4">Ruffle membrane</location>
    </subcellularLocation>
    <subcellularLocation>
        <location evidence="2">Cytoplasm</location>
    </subcellularLocation>
    <subcellularLocation>
        <location evidence="3">Membrane</location>
        <location evidence="3">Clathrin-coated pit</location>
    </subcellularLocation>
</comment>
<feature type="domain" description="Myosin motor" evidence="20">
    <location>
        <begin position="75"/>
        <end position="788"/>
    </location>
</feature>
<name>A0A5N5JD27_PANHP</name>
<evidence type="ECO:0000256" key="18">
    <source>
        <dbReference type="SAM" id="Coils"/>
    </source>
</evidence>
<dbReference type="CDD" id="cd01382">
    <property type="entry name" value="MYSc_Myo6"/>
    <property type="match status" value="1"/>
</dbReference>
<dbReference type="Gene3D" id="1.20.58.530">
    <property type="match status" value="1"/>
</dbReference>
<dbReference type="GO" id="GO:0032587">
    <property type="term" value="C:ruffle membrane"/>
    <property type="evidence" value="ECO:0007669"/>
    <property type="project" value="UniProtKB-SubCell"/>
</dbReference>
<evidence type="ECO:0000256" key="9">
    <source>
        <dbReference type="ARBA" id="ARBA00022740"/>
    </source>
</evidence>
<dbReference type="GO" id="GO:0016459">
    <property type="term" value="C:myosin complex"/>
    <property type="evidence" value="ECO:0007669"/>
    <property type="project" value="UniProtKB-KW"/>
</dbReference>
<evidence type="ECO:0000256" key="14">
    <source>
        <dbReference type="ARBA" id="ARBA00023175"/>
    </source>
</evidence>
<dbReference type="Pfam" id="PF21521">
    <property type="entry name" value="MYO6_lever"/>
    <property type="match status" value="1"/>
</dbReference>
<dbReference type="GO" id="GO:0007015">
    <property type="term" value="P:actin filament organization"/>
    <property type="evidence" value="ECO:0007669"/>
    <property type="project" value="TreeGrafter"/>
</dbReference>
<dbReference type="InterPro" id="IPR036114">
    <property type="entry name" value="MYSc_Myo6"/>
</dbReference>
<dbReference type="PRINTS" id="PR00193">
    <property type="entry name" value="MYOSINHEAVY"/>
</dbReference>
<keyword evidence="23" id="KW-1185">Reference proteome</keyword>
<dbReference type="CDD" id="cd21958">
    <property type="entry name" value="MyUb_Myo6"/>
    <property type="match status" value="1"/>
</dbReference>
<dbReference type="GO" id="GO:0005516">
    <property type="term" value="F:calmodulin binding"/>
    <property type="evidence" value="ECO:0007669"/>
    <property type="project" value="UniProtKB-KW"/>
</dbReference>
<evidence type="ECO:0000256" key="1">
    <source>
        <dbReference type="ARBA" id="ARBA00004105"/>
    </source>
</evidence>
<dbReference type="InterPro" id="IPR001609">
    <property type="entry name" value="Myosin_head_motor_dom-like"/>
</dbReference>
<dbReference type="GO" id="GO:0005524">
    <property type="term" value="F:ATP binding"/>
    <property type="evidence" value="ECO:0007669"/>
    <property type="project" value="UniProtKB-UniRule"/>
</dbReference>
<keyword evidence="18" id="KW-0175">Coiled coil</keyword>
<dbReference type="Gene3D" id="3.40.850.10">
    <property type="entry name" value="Kinesin motor domain"/>
    <property type="match status" value="2"/>
</dbReference>
<feature type="region of interest" description="Disordered" evidence="19">
    <location>
        <begin position="1038"/>
        <end position="1070"/>
    </location>
</feature>
<evidence type="ECO:0000256" key="11">
    <source>
        <dbReference type="ARBA" id="ARBA00022840"/>
    </source>
</evidence>
<evidence type="ECO:0000256" key="15">
    <source>
        <dbReference type="ARBA" id="ARBA00023203"/>
    </source>
</evidence>
<comment type="similarity">
    <text evidence="5 17">Belongs to the TRAFAC class myosin-kinesin ATPase superfamily. Myosin family.</text>
</comment>
<keyword evidence="11 17" id="KW-0067">ATP-binding</keyword>
<dbReference type="CDD" id="cd21759">
    <property type="entry name" value="CBD_MYO6-like"/>
    <property type="match status" value="1"/>
</dbReference>
<dbReference type="GO" id="GO:0005902">
    <property type="term" value="C:microvillus"/>
    <property type="evidence" value="ECO:0007669"/>
    <property type="project" value="UniProtKB-SubCell"/>
</dbReference>
<gene>
    <name evidence="22" type="ORF">PHYPO_G00186730</name>
</gene>
<evidence type="ECO:0000256" key="16">
    <source>
        <dbReference type="ARBA" id="ARBA00030027"/>
    </source>
</evidence>
<keyword evidence="15 17" id="KW-0009">Actin-binding</keyword>
<dbReference type="GO" id="GO:0042472">
    <property type="term" value="P:inner ear morphogenesis"/>
    <property type="evidence" value="ECO:0007669"/>
    <property type="project" value="TreeGrafter"/>
</dbReference>
<dbReference type="PANTHER" id="PTHR13140:SF745">
    <property type="entry name" value="UNCONVENTIONAL MYOSIN-VI"/>
    <property type="match status" value="1"/>
</dbReference>
<accession>A0A5N5JD27</accession>
<dbReference type="PROSITE" id="PS51456">
    <property type="entry name" value="MYOSIN_MOTOR"/>
    <property type="match status" value="1"/>
</dbReference>
<dbReference type="GO" id="GO:0000146">
    <property type="term" value="F:microfilament motor activity"/>
    <property type="evidence" value="ECO:0007669"/>
    <property type="project" value="TreeGrafter"/>
</dbReference>
<evidence type="ECO:0000256" key="8">
    <source>
        <dbReference type="ARBA" id="ARBA00022553"/>
    </source>
</evidence>
<dbReference type="Gene3D" id="2.30.30.360">
    <property type="entry name" value="Myosin S1 fragment, N-terminal"/>
    <property type="match status" value="1"/>
</dbReference>
<dbReference type="SUPFAM" id="SSF52540">
    <property type="entry name" value="P-loop containing nucleoside triphosphate hydrolases"/>
    <property type="match status" value="1"/>
</dbReference>
<sequence length="1306" mass="150920">MKGGFREYTSPKRNECGEMEDGKPVWAPHPTDGFQLGTIVDIGADSLTIEPLKEKGKTFLASVSQVFPAEDDINKHVEDNCSLMYLNEATLLNNIRVRYSKDKIYTYVANILIAVNPYYDIPKLYSPDTIQQYRGRSLGTLPPHVYAIADKAYRDMKVLKMSQSIIVSGESGAGKTENTKFILRYLTMSYGTGQDIDERIVEANPLLEAFGNAKTVRNNNSSRFGKFVEIHFNGKNAVVGGFVSHYLLEKSRICTQGQDERNYHVFYRLCAGAPEDIREKFHLSSPNSFRYLNRGCTRYFATKDTDQKILQNRKSPEHLKAGPLKDPLLDDNGDFNRMVVAMKKIGLDDAEKLDLFRVVAGVLHLGNIDFEEAGSTSGGCNLKRQSSQALQHCAELLGLDEEDLRVSLTTRVMLTTAGGAKDTSIKVPLKVEQANNARDALAKAVYSRLFDHVVTRVNQCFPFESSANFIGVLDIAGFEYFEHNSFEQFCINYCNEKLQQFFNERILKEEQELYQKEGLGVNEVKYVDNQDCIDLVESKLVGILDILDEENRLPQPSDQHFTETVHSKHKNHFRLSVPRKSKLTVHRNVRDDEGFIIRHFAGAVCYETSKFVEKNNDALHMSLGSLISESKDRFIRELFENSNSSKDVKQKAGKLSFISVGNKFKTQLNILLDKLRSTGSGFIRCVKPNLKMVSHRFEGSQILSQLQCSGMVSVLDLMQGGFPSRAPFHELYNMYKQYMPPKLTRLDPRLFCKALFKALGLNEKDYKFGLTRVFFRPGKFAEFDQIMKSDPDHLAELVKRVNKWLIRSRWKKVQWCALSVIKLKNKMLYRANACVKMQKTVRMWLCKRKHKPRIDGLVKLRSLKKRIAMLNEVVTGLKESKQEMSKQIQDLDASIDTLMRKIKSTMMSRIDMDHEHQALVTRSERLLCAMQKQKQEEEERERLRHIQEEMEKERKRREEEERLRKQAEEERRLKAEMELKRKQEEEERKKREEEERRLQEEMERQIQAEREEEAARQAVLEQERRDRELALRIAQSEAELIPEDTGDSGLRSNGSVPSSPERATVPAPQNLKGLTMEEMAQEMSELLARSRQVQATKAAAGTKKHDLSKWKYAELRDAINTSCDIELLAACREEFHRRLKVYHAWKSKNKKRNTEAEQRTPKSLTDYAQNYVAPPIPARQHEILMNRQQRYFRIPFIRPGDQYKDPQNKKKGWWYAHFDGSWIARQMELHPDKHPILLVAGKDDMEMCELNLEETGLTRKRGAEILARQFEEIWERCGGIQYLRNAIESRQARPTYATAMLQNLLK</sequence>
<evidence type="ECO:0000256" key="2">
    <source>
        <dbReference type="ARBA" id="ARBA00004496"/>
    </source>
</evidence>
<feature type="domain" description="Myosin N-terminal SH3-like" evidence="21">
    <location>
        <begin position="20"/>
        <end position="71"/>
    </location>
</feature>
<dbReference type="InterPro" id="IPR036961">
    <property type="entry name" value="Kinesin_motor_dom_sf"/>
</dbReference>
<protein>
    <recommendedName>
        <fullName evidence="6">Unconventional myosin-VI</fullName>
    </recommendedName>
    <alternativeName>
        <fullName evidence="16">Unconventional myosin-6</fullName>
    </alternativeName>
</protein>
<keyword evidence="13 17" id="KW-0518">Myosin</keyword>
<evidence type="ECO:0000313" key="23">
    <source>
        <dbReference type="Proteomes" id="UP000327468"/>
    </source>
</evidence>
<dbReference type="GO" id="GO:0030048">
    <property type="term" value="P:actin filament-based movement"/>
    <property type="evidence" value="ECO:0007669"/>
    <property type="project" value="TreeGrafter"/>
</dbReference>
<dbReference type="InterPro" id="IPR004009">
    <property type="entry name" value="SH3_Myosin"/>
</dbReference>
<evidence type="ECO:0000259" key="20">
    <source>
        <dbReference type="PROSITE" id="PS51456"/>
    </source>
</evidence>
<dbReference type="Gene3D" id="1.20.120.720">
    <property type="entry name" value="Myosin VI head, motor domain, U50 subdomain"/>
    <property type="match status" value="1"/>
</dbReference>
<dbReference type="GO" id="GO:0030139">
    <property type="term" value="C:endocytic vesicle"/>
    <property type="evidence" value="ECO:0007669"/>
    <property type="project" value="TreeGrafter"/>
</dbReference>
<reference evidence="22 23" key="1">
    <citation type="submission" date="2019-06" db="EMBL/GenBank/DDBJ databases">
        <title>A chromosome-scale genome assembly of the striped catfish, Pangasianodon hypophthalmus.</title>
        <authorList>
            <person name="Wen M."/>
            <person name="Zahm M."/>
            <person name="Roques C."/>
            <person name="Cabau C."/>
            <person name="Klopp C."/>
            <person name="Donnadieu C."/>
            <person name="Jouanno E."/>
            <person name="Avarre J.-C."/>
            <person name="Campet M."/>
            <person name="Ha T.T.T."/>
            <person name="Dugue R."/>
            <person name="Lampietro C."/>
            <person name="Louis A."/>
            <person name="Herpin A."/>
            <person name="Echchiki A."/>
            <person name="Berthelot C."/>
            <person name="Parey E."/>
            <person name="Roest-Crollius H."/>
            <person name="Braasch I."/>
            <person name="Postlethwait J."/>
            <person name="Bobe J."/>
            <person name="Montfort J."/>
            <person name="Bouchez O."/>
            <person name="Begum T."/>
            <person name="Schartl M."/>
            <person name="Guiguen Y."/>
        </authorList>
    </citation>
    <scope>NUCLEOTIDE SEQUENCE [LARGE SCALE GENOMIC DNA]</scope>
    <source>
        <strain evidence="22 23">Indonesia</strain>
        <tissue evidence="22">Blood</tissue>
    </source>
</reference>
<dbReference type="EMBL" id="VFJC01000031">
    <property type="protein sequence ID" value="KAB5517179.1"/>
    <property type="molecule type" value="Genomic_DNA"/>
</dbReference>
<evidence type="ECO:0000256" key="19">
    <source>
        <dbReference type="SAM" id="MobiDB-lite"/>
    </source>
</evidence>
<dbReference type="InterPro" id="IPR049016">
    <property type="entry name" value="MYO6_lever"/>
</dbReference>
<dbReference type="FunFam" id="3.40.850.10:FF:000030">
    <property type="entry name" value="unconventional myosin-VI isoform X1"/>
    <property type="match status" value="1"/>
</dbReference>
<evidence type="ECO:0000256" key="12">
    <source>
        <dbReference type="ARBA" id="ARBA00022860"/>
    </source>
</evidence>
<keyword evidence="14 17" id="KW-0505">Motor protein</keyword>
<dbReference type="FunFam" id="3.40.850.10:FF:000018">
    <property type="entry name" value="unconventional myosin-VI isoform X1"/>
    <property type="match status" value="1"/>
</dbReference>
<dbReference type="GO" id="GO:0005905">
    <property type="term" value="C:clathrin-coated pit"/>
    <property type="evidence" value="ECO:0007669"/>
    <property type="project" value="UniProtKB-SubCell"/>
</dbReference>
<dbReference type="GO" id="GO:0042491">
    <property type="term" value="P:inner ear auditory receptor cell differentiation"/>
    <property type="evidence" value="ECO:0007669"/>
    <property type="project" value="TreeGrafter"/>
</dbReference>
<keyword evidence="7" id="KW-0963">Cytoplasm</keyword>
<evidence type="ECO:0000256" key="5">
    <source>
        <dbReference type="ARBA" id="ARBA00008314"/>
    </source>
</evidence>
<evidence type="ECO:0000313" key="22">
    <source>
        <dbReference type="EMBL" id="KAB5517179.1"/>
    </source>
</evidence>
<dbReference type="PROSITE" id="PS51844">
    <property type="entry name" value="SH3_LIKE"/>
    <property type="match status" value="1"/>
</dbReference>
<dbReference type="FunFam" id="3.30.70.1590:FF:000002">
    <property type="entry name" value="unconventional myosin-VI isoform X1"/>
    <property type="match status" value="1"/>
</dbReference>
<dbReference type="InterPro" id="IPR008989">
    <property type="entry name" value="Myosin_S1_N"/>
</dbReference>
<dbReference type="PROSITE" id="PS50096">
    <property type="entry name" value="IQ"/>
    <property type="match status" value="1"/>
</dbReference>
<feature type="compositionally biased region" description="Basic and acidic residues" evidence="19">
    <location>
        <begin position="9"/>
        <end position="22"/>
    </location>
</feature>
<dbReference type="Pfam" id="PF16521">
    <property type="entry name" value="Myosin-VI_CBD"/>
    <property type="match status" value="1"/>
</dbReference>
<evidence type="ECO:0000256" key="13">
    <source>
        <dbReference type="ARBA" id="ARBA00023123"/>
    </source>
</evidence>
<dbReference type="FunFam" id="1.20.58.530:FF:000006">
    <property type="entry name" value="Putative unconventional myosin-VI"/>
    <property type="match status" value="1"/>
</dbReference>
<dbReference type="Gene3D" id="6.10.220.10">
    <property type="match status" value="1"/>
</dbReference>
<dbReference type="FunFam" id="1.20.120.720:FF:000005">
    <property type="entry name" value="unconventional myosin-VI isoform X1"/>
    <property type="match status" value="1"/>
</dbReference>
<organism evidence="22 23">
    <name type="scientific">Pangasianodon hypophthalmus</name>
    <name type="common">Striped catfish</name>
    <name type="synonym">Helicophagus hypophthalmus</name>
    <dbReference type="NCBI Taxonomy" id="310915"/>
    <lineage>
        <taxon>Eukaryota</taxon>
        <taxon>Metazoa</taxon>
        <taxon>Chordata</taxon>
        <taxon>Craniata</taxon>
        <taxon>Vertebrata</taxon>
        <taxon>Euteleostomi</taxon>
        <taxon>Actinopterygii</taxon>
        <taxon>Neopterygii</taxon>
        <taxon>Teleostei</taxon>
        <taxon>Ostariophysi</taxon>
        <taxon>Siluriformes</taxon>
        <taxon>Pangasiidae</taxon>
        <taxon>Pangasianodon</taxon>
    </lineage>
</organism>
<dbReference type="InterPro" id="IPR032412">
    <property type="entry name" value="Myosin-VI_CBD"/>
</dbReference>
<evidence type="ECO:0000259" key="21">
    <source>
        <dbReference type="PROSITE" id="PS51844"/>
    </source>
</evidence>
<dbReference type="Pfam" id="PF00063">
    <property type="entry name" value="Myosin_head"/>
    <property type="match status" value="1"/>
</dbReference>
<dbReference type="PANTHER" id="PTHR13140">
    <property type="entry name" value="MYOSIN"/>
    <property type="match status" value="1"/>
</dbReference>
<comment type="caution">
    <text evidence="22">The sequence shown here is derived from an EMBL/GenBank/DDBJ whole genome shotgun (WGS) entry which is preliminary data.</text>
</comment>
<feature type="region of interest" description="Actin-binding" evidence="17">
    <location>
        <begin position="668"/>
        <end position="690"/>
    </location>
</feature>
<feature type="region of interest" description="Disordered" evidence="19">
    <location>
        <begin position="1"/>
        <end position="22"/>
    </location>
</feature>
<feature type="region of interest" description="Disordered" evidence="19">
    <location>
        <begin position="950"/>
        <end position="970"/>
    </location>
</feature>
<dbReference type="GO" id="GO:0051015">
    <property type="term" value="F:actin filament binding"/>
    <property type="evidence" value="ECO:0007669"/>
    <property type="project" value="InterPro"/>
</dbReference>
<keyword evidence="12" id="KW-0112">Calmodulin-binding</keyword>
<evidence type="ECO:0000256" key="4">
    <source>
        <dbReference type="ARBA" id="ARBA00004632"/>
    </source>
</evidence>
<evidence type="ECO:0000256" key="3">
    <source>
        <dbReference type="ARBA" id="ARBA00004600"/>
    </source>
</evidence>
<evidence type="ECO:0000256" key="10">
    <source>
        <dbReference type="ARBA" id="ARBA00022741"/>
    </source>
</evidence>
<evidence type="ECO:0000256" key="7">
    <source>
        <dbReference type="ARBA" id="ARBA00022490"/>
    </source>
</evidence>
<evidence type="ECO:0000256" key="6">
    <source>
        <dbReference type="ARBA" id="ARBA00015382"/>
    </source>
</evidence>
<dbReference type="GO" id="GO:0007605">
    <property type="term" value="P:sensory perception of sound"/>
    <property type="evidence" value="ECO:0007669"/>
    <property type="project" value="UniProtKB-KW"/>
</dbReference>
<feature type="coiled-coil region" evidence="18">
    <location>
        <begin position="860"/>
        <end position="901"/>
    </location>
</feature>
<feature type="binding site" evidence="17">
    <location>
        <begin position="169"/>
        <end position="176"/>
    </location>
    <ligand>
        <name>ATP</name>
        <dbReference type="ChEBI" id="CHEBI:30616"/>
    </ligand>
</feature>
<dbReference type="Gene3D" id="3.30.70.1590">
    <property type="match status" value="1"/>
</dbReference>